<evidence type="ECO:0000313" key="8">
    <source>
        <dbReference type="Proteomes" id="UP000184221"/>
    </source>
</evidence>
<dbReference type="STRING" id="996342.SAMN05443551_3151"/>
<dbReference type="UniPathway" id="UPA00109">
    <property type="reaction ID" value="UER00183"/>
</dbReference>
<dbReference type="InterPro" id="IPR000741">
    <property type="entry name" value="FBA_I"/>
</dbReference>
<proteinExistence type="inferred from homology"/>
<dbReference type="PANTHER" id="PTHR11627">
    <property type="entry name" value="FRUCTOSE-BISPHOSPHATE ALDOLASE"/>
    <property type="match status" value="1"/>
</dbReference>
<organism evidence="7 8">
    <name type="scientific">Marivita hallyeonensis</name>
    <dbReference type="NCBI Taxonomy" id="996342"/>
    <lineage>
        <taxon>Bacteria</taxon>
        <taxon>Pseudomonadati</taxon>
        <taxon>Pseudomonadota</taxon>
        <taxon>Alphaproteobacteria</taxon>
        <taxon>Rhodobacterales</taxon>
        <taxon>Roseobacteraceae</taxon>
        <taxon>Marivita</taxon>
    </lineage>
</organism>
<dbReference type="InterPro" id="IPR013785">
    <property type="entry name" value="Aldolase_TIM"/>
</dbReference>
<keyword evidence="4" id="KW-0324">Glycolysis</keyword>
<name>A0A1M5VY91_9RHOB</name>
<dbReference type="Pfam" id="PF00274">
    <property type="entry name" value="Glycolytic"/>
    <property type="match status" value="1"/>
</dbReference>
<dbReference type="Proteomes" id="UP000184221">
    <property type="component" value="Unassembled WGS sequence"/>
</dbReference>
<evidence type="ECO:0000256" key="4">
    <source>
        <dbReference type="ARBA" id="ARBA00023152"/>
    </source>
</evidence>
<dbReference type="AlphaFoldDB" id="A0A1M5VY91"/>
<gene>
    <name evidence="7" type="ORF">SAMN05443551_3151</name>
</gene>
<dbReference type="Gene3D" id="3.20.20.70">
    <property type="entry name" value="Aldolase class I"/>
    <property type="match status" value="1"/>
</dbReference>
<evidence type="ECO:0000256" key="6">
    <source>
        <dbReference type="ARBA" id="ARBA00029799"/>
    </source>
</evidence>
<dbReference type="NCBIfam" id="NF003784">
    <property type="entry name" value="PRK05377.1"/>
    <property type="match status" value="1"/>
</dbReference>
<evidence type="ECO:0000256" key="2">
    <source>
        <dbReference type="ARBA" id="ARBA00010387"/>
    </source>
</evidence>
<reference evidence="7 8" key="1">
    <citation type="submission" date="2016-11" db="EMBL/GenBank/DDBJ databases">
        <authorList>
            <person name="Jaros S."/>
            <person name="Januszkiewicz K."/>
            <person name="Wedrychowicz H."/>
        </authorList>
    </citation>
    <scope>NUCLEOTIDE SEQUENCE [LARGE SCALE GENOMIC DNA]</scope>
    <source>
        <strain evidence="7 8">DSM 29431</strain>
    </source>
</reference>
<keyword evidence="8" id="KW-1185">Reference proteome</keyword>
<dbReference type="RefSeq" id="WP_072778940.1">
    <property type="nucleotide sequence ID" value="NZ_FQXC01000004.1"/>
</dbReference>
<comment type="pathway">
    <text evidence="1">Carbohydrate degradation; glycolysis; D-glyceraldehyde 3-phosphate and glycerone phosphate from D-glucose: step 4/4.</text>
</comment>
<dbReference type="EC" id="4.1.2.13" evidence="3"/>
<accession>A0A1M5VY91</accession>
<evidence type="ECO:0000313" key="7">
    <source>
        <dbReference type="EMBL" id="SHH80252.1"/>
    </source>
</evidence>
<sequence>MTNSAMAERIATGAGFIAALDQSGGSTPKALKLYGIPEDAYSSDEEMFGLIHDMRCRIMTAPDFTSDKVLGAILFERTMRDTVEGIPVPTYLWENRGIVPFLKIDKGLEDTENEAQVMKPMPGLDALLADAKSLGVFGTKERSVIHAANPDGIKAVVSQQFEVAKTVCAAGLVPIIEPEVDINSPSKAEAEAILKQEILSELSALDASEKVMLKLTIPSEDGLYMDVADHPNVLRVVALSGGYTTDDACARLSRNPKMIASFSRALAEGLSHQQTDAEFNAALGSNINKIFEASK</sequence>
<evidence type="ECO:0000256" key="3">
    <source>
        <dbReference type="ARBA" id="ARBA00013068"/>
    </source>
</evidence>
<protein>
    <recommendedName>
        <fullName evidence="3">fructose-bisphosphate aldolase</fullName>
        <ecNumber evidence="3">4.1.2.13</ecNumber>
    </recommendedName>
    <alternativeName>
        <fullName evidence="6">Fructose-bisphosphate aldolase class I</fullName>
    </alternativeName>
</protein>
<dbReference type="OrthoDB" id="9813469at2"/>
<keyword evidence="5" id="KW-0456">Lyase</keyword>
<evidence type="ECO:0000256" key="1">
    <source>
        <dbReference type="ARBA" id="ARBA00004714"/>
    </source>
</evidence>
<dbReference type="SUPFAM" id="SSF51569">
    <property type="entry name" value="Aldolase"/>
    <property type="match status" value="1"/>
</dbReference>
<dbReference type="GO" id="GO:0006096">
    <property type="term" value="P:glycolytic process"/>
    <property type="evidence" value="ECO:0007669"/>
    <property type="project" value="UniProtKB-UniPathway"/>
</dbReference>
<dbReference type="EMBL" id="FQXC01000004">
    <property type="protein sequence ID" value="SHH80252.1"/>
    <property type="molecule type" value="Genomic_DNA"/>
</dbReference>
<dbReference type="GO" id="GO:0004332">
    <property type="term" value="F:fructose-bisphosphate aldolase activity"/>
    <property type="evidence" value="ECO:0007669"/>
    <property type="project" value="UniProtKB-EC"/>
</dbReference>
<comment type="similarity">
    <text evidence="2">Belongs to the class I fructose-bisphosphate aldolase family.</text>
</comment>
<evidence type="ECO:0000256" key="5">
    <source>
        <dbReference type="ARBA" id="ARBA00023239"/>
    </source>
</evidence>